<dbReference type="eggNOG" id="KOG1212">
    <property type="taxonomic scope" value="Eukaryota"/>
</dbReference>
<reference evidence="3 4" key="1">
    <citation type="submission" date="2010-05" db="EMBL/GenBank/DDBJ databases">
        <title>The Genome Sequence of Thecamonas trahens ATCC 50062.</title>
        <authorList>
            <consortium name="The Broad Institute Genome Sequencing Platform"/>
            <person name="Russ C."/>
            <person name="Cuomo C."/>
            <person name="Shea T."/>
            <person name="Young S.K."/>
            <person name="Zeng Q."/>
            <person name="Koehrsen M."/>
            <person name="Haas B."/>
            <person name="Borodovsky M."/>
            <person name="Guigo R."/>
            <person name="Alvarado L."/>
            <person name="Berlin A."/>
            <person name="Bochicchio J."/>
            <person name="Borenstein D."/>
            <person name="Chapman S."/>
            <person name="Chen Z."/>
            <person name="Freedman E."/>
            <person name="Gellesch M."/>
            <person name="Goldberg J."/>
            <person name="Griggs A."/>
            <person name="Gujja S."/>
            <person name="Heilman E."/>
            <person name="Heiman D."/>
            <person name="Hepburn T."/>
            <person name="Howarth C."/>
            <person name="Jen D."/>
            <person name="Larson L."/>
            <person name="Mehta T."/>
            <person name="Park D."/>
            <person name="Pearson M."/>
            <person name="Roberts A."/>
            <person name="Saif S."/>
            <person name="Shenoy N."/>
            <person name="Sisk P."/>
            <person name="Stolte C."/>
            <person name="Sykes S."/>
            <person name="Thomson T."/>
            <person name="Walk T."/>
            <person name="White J."/>
            <person name="Yandava C."/>
            <person name="Burger G."/>
            <person name="Gray M.W."/>
            <person name="Holland P.W.H."/>
            <person name="King N."/>
            <person name="Lang F.B.F."/>
            <person name="Roger A.J."/>
            <person name="Ruiz-Trillo I."/>
            <person name="Lander E."/>
            <person name="Nusbaum C."/>
        </authorList>
    </citation>
    <scope>NUCLEOTIDE SEQUENCE [LARGE SCALE GENOMIC DNA]</scope>
    <source>
        <strain evidence="3 4">ATCC 50062</strain>
    </source>
</reference>
<feature type="active site" description="Charge relay system" evidence="1">
    <location>
        <position position="80"/>
    </location>
</feature>
<dbReference type="EMBL" id="GL349448">
    <property type="protein sequence ID" value="KNC47843.1"/>
    <property type="molecule type" value="Genomic_DNA"/>
</dbReference>
<dbReference type="Pfam" id="PF01425">
    <property type="entry name" value="Amidase"/>
    <property type="match status" value="1"/>
</dbReference>
<dbReference type="GeneID" id="25563636"/>
<dbReference type="GO" id="GO:0012505">
    <property type="term" value="C:endomembrane system"/>
    <property type="evidence" value="ECO:0007669"/>
    <property type="project" value="TreeGrafter"/>
</dbReference>
<proteinExistence type="predicted"/>
<evidence type="ECO:0000259" key="2">
    <source>
        <dbReference type="Pfam" id="PF01425"/>
    </source>
</evidence>
<accession>A0A0L0D963</accession>
<evidence type="ECO:0000313" key="3">
    <source>
        <dbReference type="EMBL" id="KNC47843.1"/>
    </source>
</evidence>
<dbReference type="PANTHER" id="PTHR43372:SF4">
    <property type="entry name" value="FATTY-ACID AMIDE HYDROLASE 2"/>
    <property type="match status" value="1"/>
</dbReference>
<dbReference type="OrthoDB" id="6428749at2759"/>
<sequence>MGMDIESLARAIADRSPQHAHVSASATLEAYIAAMVAAAPLNALVADRFDQARVEASAIDAALEAGKEVGEYAGVPITVKECFAVAGMPNTSGVAARTGVRVPPGGDAPVVTALKAAGFVIMGVTNVSEACMWFESHNSVYGTTCNPYDLSRTCGGSSGGEAALVGAGASLGGVTSDVGGSTRMPAFFNGVFGLKPSPGRVPNLGQYPLGEGEIQHILSTGPVARRAADLLPLLRVMSSPTAATAAAAAPNGPLWNEWSAVEELPPLPRQLPAFDARRLRVLTCLTHPCDVPLAVTRVQPAMIGALARAAGVLQAAGASLEAREYPAFGKAFDMWSAKLALARRVPFKSHIGIPDHEWVIGHLAECVLGASLHTFPALLLALLEDIGQLMPGRTQRSAALADELGAELNAELSASSEAHDASVLLFPSFPYPAPRHKTTLFAPLDWVFTALFNVLKLPVVQVPMGIDHESRLPLGVQVVGARGSEVLLLQVAAALEAATGGWMRPSL</sequence>
<protein>
    <recommendedName>
        <fullName evidence="2">Amidase domain-containing protein</fullName>
    </recommendedName>
</protein>
<dbReference type="STRING" id="461836.A0A0L0D963"/>
<keyword evidence="4" id="KW-1185">Reference proteome</keyword>
<name>A0A0L0D963_THETB</name>
<dbReference type="Gene3D" id="3.90.1300.10">
    <property type="entry name" value="Amidase signature (AS) domain"/>
    <property type="match status" value="1"/>
</dbReference>
<gene>
    <name evidence="3" type="ORF">AMSG_04073</name>
</gene>
<dbReference type="AlphaFoldDB" id="A0A0L0D963"/>
<dbReference type="PIRSF" id="PIRSF001221">
    <property type="entry name" value="Amidase_fungi"/>
    <property type="match status" value="1"/>
</dbReference>
<dbReference type="PANTHER" id="PTHR43372">
    <property type="entry name" value="FATTY-ACID AMIDE HYDROLASE"/>
    <property type="match status" value="1"/>
</dbReference>
<organism evidence="3 4">
    <name type="scientific">Thecamonas trahens ATCC 50062</name>
    <dbReference type="NCBI Taxonomy" id="461836"/>
    <lineage>
        <taxon>Eukaryota</taxon>
        <taxon>Apusozoa</taxon>
        <taxon>Apusomonadida</taxon>
        <taxon>Apusomonadidae</taxon>
        <taxon>Thecamonas</taxon>
    </lineage>
</organism>
<feature type="active site" description="Charge relay system" evidence="1">
    <location>
        <position position="157"/>
    </location>
</feature>
<dbReference type="SUPFAM" id="SSF75304">
    <property type="entry name" value="Amidase signature (AS) enzymes"/>
    <property type="match status" value="1"/>
</dbReference>
<evidence type="ECO:0000313" key="4">
    <source>
        <dbReference type="Proteomes" id="UP000054408"/>
    </source>
</evidence>
<evidence type="ECO:0000256" key="1">
    <source>
        <dbReference type="PIRSR" id="PIRSR001221-1"/>
    </source>
</evidence>
<dbReference type="Proteomes" id="UP000054408">
    <property type="component" value="Unassembled WGS sequence"/>
</dbReference>
<dbReference type="RefSeq" id="XP_013759321.1">
    <property type="nucleotide sequence ID" value="XM_013903867.1"/>
</dbReference>
<dbReference type="OMA" id="MHEDTTD"/>
<feature type="active site" description="Acyl-ester intermediate" evidence="1">
    <location>
        <position position="181"/>
    </location>
</feature>
<dbReference type="InterPro" id="IPR052739">
    <property type="entry name" value="FAAH2"/>
</dbReference>
<feature type="domain" description="Amidase" evidence="2">
    <location>
        <begin position="27"/>
        <end position="489"/>
    </location>
</feature>
<dbReference type="InterPro" id="IPR036928">
    <property type="entry name" value="AS_sf"/>
</dbReference>
<dbReference type="InterPro" id="IPR023631">
    <property type="entry name" value="Amidase_dom"/>
</dbReference>